<evidence type="ECO:0000256" key="1">
    <source>
        <dbReference type="ARBA" id="ARBA00022729"/>
    </source>
</evidence>
<sequence length="243" mass="27999">MKNWETMKVRIGLVFVCLLVWFPIFPQTGPAHNWHSPSEVVKKIKKKFSEINSYSADFQIKSVENKKEKTMRGKSLYKRPGKIRYNFNEPEGDEIVSDGKTLYIFIKRLGAVGKQDLSLDKKNSSGALFTTNSADGLSRLFRKYHYKFDAIEQPRIVFEKDPTKYFVLELDQREKIGGFEKMKLFVDSESYLIKRAIATDGRGKETTIAFSNINFEEEIQDGVFNFHMSGNAKIVNNPLVSEN</sequence>
<evidence type="ECO:0000313" key="2">
    <source>
        <dbReference type="EMBL" id="BDA78412.1"/>
    </source>
</evidence>
<accession>A0ABN6KBR5</accession>
<reference evidence="2 3" key="1">
    <citation type="submission" date="2021-08" db="EMBL/GenBank/DDBJ databases">
        <title>Complete genome sequence of Leptospira kobayashii strain E30.</title>
        <authorList>
            <person name="Nakao R."/>
            <person name="Nakamura S."/>
            <person name="Masuzawa T."/>
            <person name="Koizumi N."/>
        </authorList>
    </citation>
    <scope>NUCLEOTIDE SEQUENCE [LARGE SCALE GENOMIC DNA]</scope>
    <source>
        <strain evidence="2 3">E30</strain>
    </source>
</reference>
<dbReference type="Pfam" id="PF03548">
    <property type="entry name" value="LolA"/>
    <property type="match status" value="1"/>
</dbReference>
<dbReference type="SUPFAM" id="SSF89392">
    <property type="entry name" value="Prokaryotic lipoproteins and lipoprotein localization factors"/>
    <property type="match status" value="1"/>
</dbReference>
<dbReference type="Gene3D" id="2.50.20.10">
    <property type="entry name" value="Lipoprotein localisation LolA/LolB/LppX"/>
    <property type="match status" value="1"/>
</dbReference>
<keyword evidence="3" id="KW-1185">Reference proteome</keyword>
<dbReference type="InterPro" id="IPR029046">
    <property type="entry name" value="LolA/LolB/LppX"/>
</dbReference>
<evidence type="ECO:0000313" key="3">
    <source>
        <dbReference type="Proteomes" id="UP000245263"/>
    </source>
</evidence>
<organism evidence="2 3">
    <name type="scientific">Leptospira kobayashii</name>
    <dbReference type="NCBI Taxonomy" id="1917830"/>
    <lineage>
        <taxon>Bacteria</taxon>
        <taxon>Pseudomonadati</taxon>
        <taxon>Spirochaetota</taxon>
        <taxon>Spirochaetia</taxon>
        <taxon>Leptospirales</taxon>
        <taxon>Leptospiraceae</taxon>
        <taxon>Leptospira</taxon>
    </lineage>
</organism>
<dbReference type="EMBL" id="AP025028">
    <property type="protein sequence ID" value="BDA78412.1"/>
    <property type="molecule type" value="Genomic_DNA"/>
</dbReference>
<keyword evidence="1" id="KW-0732">Signal</keyword>
<gene>
    <name evidence="2" type="ORF">LPTSP3_g13420</name>
</gene>
<dbReference type="PANTHER" id="PTHR35869">
    <property type="entry name" value="OUTER-MEMBRANE LIPOPROTEIN CARRIER PROTEIN"/>
    <property type="match status" value="1"/>
</dbReference>
<proteinExistence type="predicted"/>
<name>A0ABN6KBR5_9LEPT</name>
<dbReference type="CDD" id="cd16325">
    <property type="entry name" value="LolA"/>
    <property type="match status" value="1"/>
</dbReference>
<dbReference type="PANTHER" id="PTHR35869:SF1">
    <property type="entry name" value="OUTER-MEMBRANE LIPOPROTEIN CARRIER PROTEIN"/>
    <property type="match status" value="1"/>
</dbReference>
<dbReference type="Proteomes" id="UP000245263">
    <property type="component" value="Chromosome 1"/>
</dbReference>
<dbReference type="InterPro" id="IPR004564">
    <property type="entry name" value="OM_lipoprot_carrier_LolA-like"/>
</dbReference>
<protein>
    <submittedName>
        <fullName evidence="2">Membrane protein</fullName>
    </submittedName>
</protein>